<gene>
    <name evidence="4" type="ORF">BACCOP_00081</name>
    <name evidence="3" type="ORF">BACCOP_04107</name>
</gene>
<accession>B3JDZ2</accession>
<dbReference type="InterPro" id="IPR011010">
    <property type="entry name" value="DNA_brk_join_enz"/>
</dbReference>
<feature type="domain" description="Phage integrase SAM-like" evidence="2">
    <location>
        <begin position="95"/>
        <end position="175"/>
    </location>
</feature>
<dbReference type="InterPro" id="IPR025269">
    <property type="entry name" value="SAM-like_dom"/>
</dbReference>
<evidence type="ECO:0000256" key="1">
    <source>
        <dbReference type="ARBA" id="ARBA00023125"/>
    </source>
</evidence>
<name>B3JDZ2_9BACT</name>
<sequence length="258" mass="29884">MATFKTIVRYKRADGFYQVYIRVLHRSKSGYIKTDKFVTDKQLSKSGEIKDAVINKYCAQEILRYTELVNRKDVSGYSVTELIEYLMNSDMEVCFSDYATKFINRMASEGHERNAKNYRLAVNHLERYLGTTRVMFTHLSSSVLTRWINSLSLTNRAKEMYPTCLRQIFKRALIELNDEERGIMRIKYNPWLKVSIPKSDSTVQRAISAEACREFFNRPLPETKMISSLPELGRDVALLSLCLGGINTVDIFELTTVH</sequence>
<dbReference type="Proteomes" id="UP000003146">
    <property type="component" value="Unassembled WGS sequence"/>
</dbReference>
<proteinExistence type="predicted"/>
<evidence type="ECO:0000313" key="5">
    <source>
        <dbReference type="Proteomes" id="UP000003146"/>
    </source>
</evidence>
<dbReference type="GO" id="GO:0003677">
    <property type="term" value="F:DNA binding"/>
    <property type="evidence" value="ECO:0007669"/>
    <property type="project" value="UniProtKB-KW"/>
</dbReference>
<dbReference type="eggNOG" id="COG0582">
    <property type="taxonomic scope" value="Bacteria"/>
</dbReference>
<dbReference type="EMBL" id="ABIY02000126">
    <property type="protein sequence ID" value="EDU98801.1"/>
    <property type="molecule type" value="Genomic_DNA"/>
</dbReference>
<protein>
    <recommendedName>
        <fullName evidence="2">Phage integrase SAM-like domain-containing protein</fullName>
    </recommendedName>
</protein>
<comment type="caution">
    <text evidence="4">The sequence shown here is derived from an EMBL/GenBank/DDBJ whole genome shotgun (WGS) entry which is preliminary data.</text>
</comment>
<evidence type="ECO:0000259" key="2">
    <source>
        <dbReference type="Pfam" id="PF13102"/>
    </source>
</evidence>
<evidence type="ECO:0000313" key="3">
    <source>
        <dbReference type="EMBL" id="EDU98801.1"/>
    </source>
</evidence>
<dbReference type="InterPro" id="IPR010998">
    <property type="entry name" value="Integrase_recombinase_N"/>
</dbReference>
<dbReference type="Pfam" id="PF13102">
    <property type="entry name" value="Phage_int_SAM_5"/>
    <property type="match status" value="1"/>
</dbReference>
<dbReference type="STRING" id="470145.BACCOP_00081"/>
<reference evidence="4 5" key="1">
    <citation type="submission" date="2008-04" db="EMBL/GenBank/DDBJ databases">
        <title>Draft genome sequence of Bacteroides coprocola (DSM 17136).</title>
        <authorList>
            <person name="Sudarsanam P."/>
            <person name="Ley R."/>
            <person name="Guruge J."/>
            <person name="Turnbaugh P.J."/>
            <person name="Mahowald M."/>
            <person name="Liep D."/>
            <person name="Gordon J."/>
        </authorList>
    </citation>
    <scope>NUCLEOTIDE SEQUENCE [LARGE SCALE GENOMIC DNA]</scope>
    <source>
        <strain evidence="4 5">DSM 17136</strain>
    </source>
</reference>
<dbReference type="SUPFAM" id="SSF56349">
    <property type="entry name" value="DNA breaking-rejoining enzymes"/>
    <property type="match status" value="1"/>
</dbReference>
<dbReference type="EMBL" id="ABIY02000009">
    <property type="protein sequence ID" value="EDV02819.1"/>
    <property type="molecule type" value="Genomic_DNA"/>
</dbReference>
<evidence type="ECO:0000313" key="4">
    <source>
        <dbReference type="EMBL" id="EDV02819.1"/>
    </source>
</evidence>
<organism evidence="4 5">
    <name type="scientific">Phocaeicola coprocola DSM 17136</name>
    <dbReference type="NCBI Taxonomy" id="470145"/>
    <lineage>
        <taxon>Bacteria</taxon>
        <taxon>Pseudomonadati</taxon>
        <taxon>Bacteroidota</taxon>
        <taxon>Bacteroidia</taxon>
        <taxon>Bacteroidales</taxon>
        <taxon>Bacteroidaceae</taxon>
        <taxon>Phocaeicola</taxon>
    </lineage>
</organism>
<reference evidence="4 5" key="2">
    <citation type="submission" date="2008-04" db="EMBL/GenBank/DDBJ databases">
        <authorList>
            <person name="Fulton L."/>
            <person name="Clifton S."/>
            <person name="Fulton B."/>
            <person name="Xu J."/>
            <person name="Minx P."/>
            <person name="Pepin K.H."/>
            <person name="Johnson M."/>
            <person name="Thiruvilangam P."/>
            <person name="Bhonagiri V."/>
            <person name="Nash W.E."/>
            <person name="Mardis E.R."/>
            <person name="Wilson R.K."/>
        </authorList>
    </citation>
    <scope>NUCLEOTIDE SEQUENCE [LARGE SCALE GENOMIC DNA]</scope>
    <source>
        <strain evidence="4 5">DSM 17136</strain>
    </source>
</reference>
<dbReference type="HOGENOM" id="CLU_033139_8_0_10"/>
<dbReference type="Gene3D" id="1.10.150.130">
    <property type="match status" value="1"/>
</dbReference>
<dbReference type="AlphaFoldDB" id="B3JDZ2"/>
<keyword evidence="1" id="KW-0238">DNA-binding</keyword>